<dbReference type="Proteomes" id="UP001153069">
    <property type="component" value="Unassembled WGS sequence"/>
</dbReference>
<dbReference type="EMBL" id="CAICTM010003759">
    <property type="protein sequence ID" value="CAB9531627.1"/>
    <property type="molecule type" value="Genomic_DNA"/>
</dbReference>
<gene>
    <name evidence="3" type="ORF">SEMRO_3761_G350860.1</name>
</gene>
<evidence type="ECO:0000313" key="4">
    <source>
        <dbReference type="Proteomes" id="UP001153069"/>
    </source>
</evidence>
<dbReference type="OrthoDB" id="189514at2759"/>
<feature type="signal peptide" evidence="2">
    <location>
        <begin position="1"/>
        <end position="30"/>
    </location>
</feature>
<dbReference type="AlphaFoldDB" id="A0A9N8HZL8"/>
<keyword evidence="2" id="KW-0732">Signal</keyword>
<feature type="region of interest" description="Disordered" evidence="1">
    <location>
        <begin position="190"/>
        <end position="212"/>
    </location>
</feature>
<feature type="region of interest" description="Disordered" evidence="1">
    <location>
        <begin position="67"/>
        <end position="135"/>
    </location>
</feature>
<protein>
    <recommendedName>
        <fullName evidence="5">START domain-containing protein</fullName>
    </recommendedName>
</protein>
<evidence type="ECO:0000256" key="1">
    <source>
        <dbReference type="SAM" id="MobiDB-lite"/>
    </source>
</evidence>
<evidence type="ECO:0008006" key="5">
    <source>
        <dbReference type="Google" id="ProtNLM"/>
    </source>
</evidence>
<evidence type="ECO:0000256" key="2">
    <source>
        <dbReference type="SAM" id="SignalP"/>
    </source>
</evidence>
<feature type="chain" id="PRO_5040130795" description="START domain-containing protein" evidence="2">
    <location>
        <begin position="31"/>
        <end position="481"/>
    </location>
</feature>
<organism evidence="3 4">
    <name type="scientific">Seminavis robusta</name>
    <dbReference type="NCBI Taxonomy" id="568900"/>
    <lineage>
        <taxon>Eukaryota</taxon>
        <taxon>Sar</taxon>
        <taxon>Stramenopiles</taxon>
        <taxon>Ochrophyta</taxon>
        <taxon>Bacillariophyta</taxon>
        <taxon>Bacillariophyceae</taxon>
        <taxon>Bacillariophycidae</taxon>
        <taxon>Naviculales</taxon>
        <taxon>Naviculaceae</taxon>
        <taxon>Seminavis</taxon>
    </lineage>
</organism>
<accession>A0A9N8HZL8</accession>
<dbReference type="SUPFAM" id="SSF55961">
    <property type="entry name" value="Bet v1-like"/>
    <property type="match status" value="1"/>
</dbReference>
<reference evidence="3" key="1">
    <citation type="submission" date="2020-06" db="EMBL/GenBank/DDBJ databases">
        <authorList>
            <consortium name="Plant Systems Biology data submission"/>
        </authorList>
    </citation>
    <scope>NUCLEOTIDE SEQUENCE</scope>
    <source>
        <strain evidence="3">D6</strain>
    </source>
</reference>
<feature type="compositionally biased region" description="Polar residues" evidence="1">
    <location>
        <begin position="109"/>
        <end position="124"/>
    </location>
</feature>
<evidence type="ECO:0000313" key="3">
    <source>
        <dbReference type="EMBL" id="CAB9531627.1"/>
    </source>
</evidence>
<name>A0A9N8HZL8_9STRA</name>
<comment type="caution">
    <text evidence="3">The sequence shown here is derived from an EMBL/GenBank/DDBJ whole genome shotgun (WGS) entry which is preliminary data.</text>
</comment>
<proteinExistence type="predicted"/>
<sequence length="481" mass="53003">MSMMITPIQRFNLVLISAALLLSQQSLANALITHNTRSIRPLTTRTPTSTTPPSVGIITTRRYASLQPNPFDDKNKKGSFWSPSEERSSPLKVRRRVRSAFQRFGRGSKLSSGESDTAEKTTWSRPGEKSSALGVRSRVKAVLKKAKSRTGIQNSSEEEPAGLWVAEVASIGGLSEESDLVIKARNGKANGKPVNGAAAAPNGSSKSNGVVVNPSATSASKLRAAAVVDLEVHGKTSSSNSRGNSTVVDGLRADVPTVPPEPLPFTLPKLTPEQEAQLLAGERVQEQSKMGREGSGYVVMDVKAPPFIIWECLLDFENYPELIKTVRSMEMFTSNKLKSGYHAEKPVPAGTNRQIRHYGIPSVTRAAFCLSKFRLNIAAIHNYRPHPDGHYMVFNLDPECTNMVLQSAKGIWYTESHIDGRGEEYTRVWLLCSLKVSSLLPKFIVDYTAKRAMPRATNWLRPHIEPIAEMWAEEERKHESK</sequence>
<keyword evidence="4" id="KW-1185">Reference proteome</keyword>
<feature type="compositionally biased region" description="Polar residues" evidence="1">
    <location>
        <begin position="202"/>
        <end position="212"/>
    </location>
</feature>